<dbReference type="GO" id="GO:0051607">
    <property type="term" value="P:defense response to virus"/>
    <property type="evidence" value="ECO:0007669"/>
    <property type="project" value="InterPro"/>
</dbReference>
<accession>A0AAE4FS70</accession>
<dbReference type="Proteomes" id="UP001268256">
    <property type="component" value="Unassembled WGS sequence"/>
</dbReference>
<reference evidence="3" key="1">
    <citation type="submission" date="2023-07" db="EMBL/GenBank/DDBJ databases">
        <authorList>
            <person name="Luz R."/>
            <person name="Cordeiro R."/>
            <person name="Fonseca A."/>
            <person name="Goncalves V."/>
        </authorList>
    </citation>
    <scope>NUCLEOTIDE SEQUENCE [LARGE SCALE GENOMIC DNA]</scope>
    <source>
        <strain evidence="3">BACA0444</strain>
    </source>
</reference>
<gene>
    <name evidence="2" type="ORF">RIF25_07155</name>
</gene>
<keyword evidence="3" id="KW-1185">Reference proteome</keyword>
<dbReference type="PIRSF" id="PIRSF011362">
    <property type="entry name" value="Fruiting_body_devlp_DevR"/>
    <property type="match status" value="1"/>
</dbReference>
<dbReference type="EMBL" id="JAVMIP010000005">
    <property type="protein sequence ID" value="MDS3860587.1"/>
    <property type="molecule type" value="Genomic_DNA"/>
</dbReference>
<feature type="region of interest" description="Disordered" evidence="1">
    <location>
        <begin position="113"/>
        <end position="133"/>
    </location>
</feature>
<protein>
    <submittedName>
        <fullName evidence="2">Type I-B CRISPR-associated protein Cas7/Cst2/DevR</fullName>
    </submittedName>
</protein>
<dbReference type="InterPro" id="IPR016581">
    <property type="entry name" value="Cas7/Cst2/DevR_bac"/>
</dbReference>
<dbReference type="AlphaFoldDB" id="A0AAE4FS70"/>
<evidence type="ECO:0000256" key="1">
    <source>
        <dbReference type="SAM" id="MobiDB-lite"/>
    </source>
</evidence>
<proteinExistence type="predicted"/>
<name>A0AAE4FS70_9CYAN</name>
<dbReference type="RefSeq" id="WP_322877860.1">
    <property type="nucleotide sequence ID" value="NZ_JAVMIP010000005.1"/>
</dbReference>
<evidence type="ECO:0000313" key="3">
    <source>
        <dbReference type="Proteomes" id="UP001268256"/>
    </source>
</evidence>
<evidence type="ECO:0000313" key="2">
    <source>
        <dbReference type="EMBL" id="MDS3860587.1"/>
    </source>
</evidence>
<comment type="caution">
    <text evidence="2">The sequence shown here is derived from an EMBL/GenBank/DDBJ whole genome shotgun (WGS) entry which is preliminary data.</text>
</comment>
<organism evidence="2 3">
    <name type="scientific">Pseudocalidococcus azoricus BACA0444</name>
    <dbReference type="NCBI Taxonomy" id="2918990"/>
    <lineage>
        <taxon>Bacteria</taxon>
        <taxon>Bacillati</taxon>
        <taxon>Cyanobacteriota</taxon>
        <taxon>Cyanophyceae</taxon>
        <taxon>Acaryochloridales</taxon>
        <taxon>Thermosynechococcaceae</taxon>
        <taxon>Pseudocalidococcus</taxon>
        <taxon>Pseudocalidococcus azoricus</taxon>
    </lineage>
</organism>
<sequence length="331" mass="36241">MTVHYLYGTVLTGEAVAANNRGDNIGNTTTLQKVFHQDDLHTSVSAEAIRFALRYYFQLESPESVNRKFENGKLEYFDKDRTYWNPVAGAVRIDDDLMGFMDAKASVAEKEEVVEEAADDEQPKKGKGRSKAKGTVTIRQSPLAVGRAVSLRPYRGELSFNCVSGAKEAGQLSLYAAEMHTTEYQYFFGLNLSDVINKAHIGQLMSAVADLPPVAGNHARFAYDFSPASIVLRVTSAHSSKIQNCFEHDEENRTYTIAKLLHRVEAGDISASELIVGGEVVTTTEGKKLEELGVTVFKGVKVAVDEARRRIALLDPSYQAVAPQVVAGGNS</sequence>